<reference evidence="4" key="1">
    <citation type="journal article" date="2019" name="Int. J. Syst. Evol. Microbiol.">
        <title>The Global Catalogue of Microorganisms (GCM) 10K type strain sequencing project: providing services to taxonomists for standard genome sequencing and annotation.</title>
        <authorList>
            <consortium name="The Broad Institute Genomics Platform"/>
            <consortium name="The Broad Institute Genome Sequencing Center for Infectious Disease"/>
            <person name="Wu L."/>
            <person name="Ma J."/>
        </authorList>
    </citation>
    <scope>NUCLEOTIDE SEQUENCE [LARGE SCALE GENOMIC DNA]</scope>
    <source>
        <strain evidence="4">JCM 17858</strain>
    </source>
</reference>
<evidence type="ECO:0000256" key="1">
    <source>
        <dbReference type="SAM" id="SignalP"/>
    </source>
</evidence>
<feature type="domain" description="DUF5689" evidence="2">
    <location>
        <begin position="243"/>
        <end position="445"/>
    </location>
</feature>
<dbReference type="InterPro" id="IPR013783">
    <property type="entry name" value="Ig-like_fold"/>
</dbReference>
<evidence type="ECO:0000259" key="2">
    <source>
        <dbReference type="Pfam" id="PF18942"/>
    </source>
</evidence>
<dbReference type="Proteomes" id="UP001500394">
    <property type="component" value="Unassembled WGS sequence"/>
</dbReference>
<feature type="signal peptide" evidence="1">
    <location>
        <begin position="1"/>
        <end position="23"/>
    </location>
</feature>
<proteinExistence type="predicted"/>
<protein>
    <recommendedName>
        <fullName evidence="2">DUF5689 domain-containing protein</fullName>
    </recommendedName>
</protein>
<feature type="chain" id="PRO_5047241160" description="DUF5689 domain-containing protein" evidence="1">
    <location>
        <begin position="24"/>
        <end position="724"/>
    </location>
</feature>
<sequence length="724" mass="80580">MKSKILKHIVPLVLMLIAFQACKKDVVELVPFSELGAQTNEFIVPNTAGEVKVKVLSNSEFTVDISPEDTWLKTDGKSFRGDTTITFRFEANDSFNRMAVVPLHSEQYGRYDTVYIKQRGVMEAKMQFPVLNTSVLGDGGTVNVDLNANVPFEDIDIQVIYPDASVEPWVNEDFNYHAQDSLLTFSVQPNPDPVNLRSVQVKLTYVDGWGAQISSTLYLVQANANNEFGTLVDFPQVRAWAGERITSDIYIEGHIISDAKNPNASEYLQTTPTAINYTENDKVTYIQSFDGRYGFKIVTSTANDNIFERYSKVKILLKGTTVNKESNPDFYTITGVTSMMVLSQEEGRASDLAVKSKYISELTDDDIFTFVTLKDVEFPIRKGSFTPINEGYSILFSAHRIAKYPLLMRDIQGNTIFLMTNTNVPYRRDGAMLPYGSGTVAGVIVHEKFTRFEYEDAPTEDKYGNIGRYQIRHLAKEDIKINSDFNQGFSGLLTEFQYPVIENGVAKATYGSGTIKSSVANLNLTRSFDYSYLGPVGATNLGNTNQYGNGVLVGVTKQNQEANTNSDGKGQVVNAAIAANTMWWNEAKQRGEAFILEFSTLGVNTSQLSLQFTMSNLTGATGKGAPRYWRVEWSEHGNMDQAWNTIGTFTVTDMPLWANTTIHQLAAYKNYNFKLPLAMLGKSTVYIRLIVDKNLASDGNSYASEPMTAASNTGIGYLAVRYNK</sequence>
<evidence type="ECO:0000313" key="4">
    <source>
        <dbReference type="Proteomes" id="UP001500394"/>
    </source>
</evidence>
<dbReference type="Pfam" id="PF18942">
    <property type="entry name" value="DUF5689"/>
    <property type="match status" value="1"/>
</dbReference>
<name>A0ABP8R028_9SPHI</name>
<dbReference type="InterPro" id="IPR043744">
    <property type="entry name" value="DUF5689"/>
</dbReference>
<dbReference type="EMBL" id="BAABGR010000014">
    <property type="protein sequence ID" value="GAA4514685.1"/>
    <property type="molecule type" value="Genomic_DNA"/>
</dbReference>
<keyword evidence="1" id="KW-0732">Signal</keyword>
<evidence type="ECO:0000313" key="3">
    <source>
        <dbReference type="EMBL" id="GAA4514685.1"/>
    </source>
</evidence>
<dbReference type="PROSITE" id="PS51257">
    <property type="entry name" value="PROKAR_LIPOPROTEIN"/>
    <property type="match status" value="1"/>
</dbReference>
<dbReference type="Gene3D" id="2.60.40.10">
    <property type="entry name" value="Immunoglobulins"/>
    <property type="match status" value="1"/>
</dbReference>
<organism evidence="3 4">
    <name type="scientific">Sphingobacterium thermophilum</name>
    <dbReference type="NCBI Taxonomy" id="768534"/>
    <lineage>
        <taxon>Bacteria</taxon>
        <taxon>Pseudomonadati</taxon>
        <taxon>Bacteroidota</taxon>
        <taxon>Sphingobacteriia</taxon>
        <taxon>Sphingobacteriales</taxon>
        <taxon>Sphingobacteriaceae</taxon>
        <taxon>Sphingobacterium</taxon>
    </lineage>
</organism>
<keyword evidence="4" id="KW-1185">Reference proteome</keyword>
<gene>
    <name evidence="3" type="ORF">GCM10023173_11540</name>
</gene>
<accession>A0ABP8R028</accession>
<dbReference type="RefSeq" id="WP_345065971.1">
    <property type="nucleotide sequence ID" value="NZ_BAABGR010000014.1"/>
</dbReference>
<comment type="caution">
    <text evidence="3">The sequence shown here is derived from an EMBL/GenBank/DDBJ whole genome shotgun (WGS) entry which is preliminary data.</text>
</comment>